<name>B8GRW6_THISH</name>
<proteinExistence type="predicted"/>
<evidence type="ECO:0000313" key="1">
    <source>
        <dbReference type="EMBL" id="ACL72670.1"/>
    </source>
</evidence>
<dbReference type="EMBL" id="CP001339">
    <property type="protein sequence ID" value="ACL72670.1"/>
    <property type="molecule type" value="Genomic_DNA"/>
</dbReference>
<dbReference type="Proteomes" id="UP000002383">
    <property type="component" value="Chromosome"/>
</dbReference>
<organism evidence="1 2">
    <name type="scientific">Thioalkalivibrio sulfidiphilus (strain HL-EbGR7)</name>
    <dbReference type="NCBI Taxonomy" id="396588"/>
    <lineage>
        <taxon>Bacteria</taxon>
        <taxon>Pseudomonadati</taxon>
        <taxon>Pseudomonadota</taxon>
        <taxon>Gammaproteobacteria</taxon>
        <taxon>Chromatiales</taxon>
        <taxon>Ectothiorhodospiraceae</taxon>
        <taxon>Thioalkalivibrio</taxon>
    </lineage>
</organism>
<dbReference type="KEGG" id="tgr:Tgr7_1586"/>
<gene>
    <name evidence="1" type="ordered locus">Tgr7_1586</name>
</gene>
<dbReference type="HOGENOM" id="CLU_1539339_0_0_6"/>
<accession>B8GRW6</accession>
<keyword evidence="2" id="KW-1185">Reference proteome</keyword>
<evidence type="ECO:0008006" key="3">
    <source>
        <dbReference type="Google" id="ProtNLM"/>
    </source>
</evidence>
<protein>
    <recommendedName>
        <fullName evidence="3">Methyltransferase type 12</fullName>
    </recommendedName>
</protein>
<sequence length="174" mass="19199">MKGERRVLLDLGDAHGQTIEYFTGLPVRLAIASLTDDLLKLDPREDEETLQAHMESLLTPEMVSACDLVMVWEVLNYLQPRVITALMSRLAQLLPAGAQVHGFVAYSMKTLPQTPRVLVPSADAGLQILAGQGHGTVQLSGYPSGELQRFMPDFHAARAILLGDGMQEYLFVRR</sequence>
<evidence type="ECO:0000313" key="2">
    <source>
        <dbReference type="Proteomes" id="UP000002383"/>
    </source>
</evidence>
<dbReference type="AlphaFoldDB" id="B8GRW6"/>
<dbReference type="STRING" id="396588.Tgr7_1586"/>
<reference evidence="1 2" key="1">
    <citation type="journal article" date="2011" name="Stand. Genomic Sci.">
        <title>Complete genome sequence of 'Thioalkalivibrio sulfidophilus' HL-EbGr7.</title>
        <authorList>
            <person name="Muyzer G."/>
            <person name="Sorokin D.Y."/>
            <person name="Mavromatis K."/>
            <person name="Lapidus A."/>
            <person name="Clum A."/>
            <person name="Ivanova N."/>
            <person name="Pati A."/>
            <person name="d'Haeseleer P."/>
            <person name="Woyke T."/>
            <person name="Kyrpides N.C."/>
        </authorList>
    </citation>
    <scope>NUCLEOTIDE SEQUENCE [LARGE SCALE GENOMIC DNA]</scope>
    <source>
        <strain evidence="1 2">HL-EbGR7</strain>
    </source>
</reference>